<proteinExistence type="predicted"/>
<sequence length="86" mass="9861">MKQKLLLSGLAVSTVGITSYLLKDPSNRQKAREFIHSMKMKMTKQPSMESFPVDKAGHPHPEDIEDNKMVSEGSMYPVQYYDEKKK</sequence>
<name>A0A6H0WEG6_9BACI</name>
<dbReference type="KEGG" id="bteq:G4P54_01280"/>
<dbReference type="Proteomes" id="UP000501914">
    <property type="component" value="Chromosome"/>
</dbReference>
<accession>A0A6H0WEG6</accession>
<dbReference type="RefSeq" id="WP_024715606.1">
    <property type="nucleotide sequence ID" value="NZ_CP048852.1"/>
</dbReference>
<gene>
    <name evidence="1" type="ORF">G4P54_01280</name>
</gene>
<keyword evidence="2" id="KW-1185">Reference proteome</keyword>
<evidence type="ECO:0000313" key="1">
    <source>
        <dbReference type="EMBL" id="QIW78568.1"/>
    </source>
</evidence>
<dbReference type="OrthoDB" id="2390014at2"/>
<dbReference type="AlphaFoldDB" id="A0A6H0WEG6"/>
<evidence type="ECO:0000313" key="2">
    <source>
        <dbReference type="Proteomes" id="UP000501914"/>
    </source>
</evidence>
<protein>
    <submittedName>
        <fullName evidence="1">Uncharacterized protein</fullName>
    </submittedName>
</protein>
<reference evidence="1 2" key="1">
    <citation type="submission" date="2020-02" db="EMBL/GenBank/DDBJ databases">
        <title>Genome sequencing, annotation and comparative genomic analysis of Bacillus tequilensis EA-CB0015, an effective biological control agent against Pseudocercospora fijiensis in banana plants.</title>
        <authorList>
            <person name="Cuellar-Gaviria T.Z."/>
            <person name="Ju K.-S."/>
            <person name="Villegas-Escobar V."/>
        </authorList>
    </citation>
    <scope>NUCLEOTIDE SEQUENCE [LARGE SCALE GENOMIC DNA]</scope>
    <source>
        <strain evidence="1 2">EA-CB0015</strain>
    </source>
</reference>
<organism evidence="1 2">
    <name type="scientific">Bacillus tequilensis</name>
    <dbReference type="NCBI Taxonomy" id="227866"/>
    <lineage>
        <taxon>Bacteria</taxon>
        <taxon>Bacillati</taxon>
        <taxon>Bacillota</taxon>
        <taxon>Bacilli</taxon>
        <taxon>Bacillales</taxon>
        <taxon>Bacillaceae</taxon>
        <taxon>Bacillus</taxon>
    </lineage>
</organism>
<dbReference type="EMBL" id="CP048852">
    <property type="protein sequence ID" value="QIW78568.1"/>
    <property type="molecule type" value="Genomic_DNA"/>
</dbReference>